<evidence type="ECO:0000313" key="4">
    <source>
        <dbReference type="EMBL" id="KAF0308476.1"/>
    </source>
</evidence>
<feature type="compositionally biased region" description="Basic residues" evidence="3">
    <location>
        <begin position="204"/>
        <end position="213"/>
    </location>
</feature>
<evidence type="ECO:0000256" key="2">
    <source>
        <dbReference type="ARBA" id="ARBA00022840"/>
    </source>
</evidence>
<keyword evidence="5" id="KW-1185">Reference proteome</keyword>
<proteinExistence type="predicted"/>
<evidence type="ECO:0000256" key="1">
    <source>
        <dbReference type="ARBA" id="ARBA00022741"/>
    </source>
</evidence>
<dbReference type="Proteomes" id="UP000440578">
    <property type="component" value="Unassembled WGS sequence"/>
</dbReference>
<sequence length="213" mass="24079">MVAQARRDPAGGKGGDSTSSQLTVAVRIRPLMNNEKARGRVAEALDDKMVTLMDNDGDKNDVLRQKRRQEKQFVYDIAFGEDSSQVSRVWLLSGSKMFNIFPCFIILTYVCMIQALCCKYVHATYSSERRFSLTVVIVFSHSQGRVQVSAYKPSRFVDHYVCSSLLCPFCGLRGPPRPPGRYTVAARTDRRATCSELRHGPPPRPHRPQTRQH</sequence>
<name>A0A6A4WM51_AMPAM</name>
<comment type="caution">
    <text evidence="4">The sequence shown here is derived from an EMBL/GenBank/DDBJ whole genome shotgun (WGS) entry which is preliminary data.</text>
</comment>
<dbReference type="InterPro" id="IPR036961">
    <property type="entry name" value="Kinesin_motor_dom_sf"/>
</dbReference>
<evidence type="ECO:0000256" key="3">
    <source>
        <dbReference type="SAM" id="MobiDB-lite"/>
    </source>
</evidence>
<evidence type="ECO:0000313" key="5">
    <source>
        <dbReference type="Proteomes" id="UP000440578"/>
    </source>
</evidence>
<feature type="region of interest" description="Disordered" evidence="3">
    <location>
        <begin position="189"/>
        <end position="213"/>
    </location>
</feature>
<dbReference type="OrthoDB" id="3176171at2759"/>
<protein>
    <submittedName>
        <fullName evidence="4">Kinesin-like protein KIF19</fullName>
    </submittedName>
</protein>
<keyword evidence="2" id="KW-0067">ATP-binding</keyword>
<reference evidence="4 5" key="1">
    <citation type="submission" date="2019-07" db="EMBL/GenBank/DDBJ databases">
        <title>Draft genome assembly of a fouling barnacle, Amphibalanus amphitrite (Darwin, 1854): The first reference genome for Thecostraca.</title>
        <authorList>
            <person name="Kim W."/>
        </authorList>
    </citation>
    <scope>NUCLEOTIDE SEQUENCE [LARGE SCALE GENOMIC DNA]</scope>
    <source>
        <strain evidence="4">SNU_AA5</strain>
        <tissue evidence="4">Soma without cirri and trophi</tissue>
    </source>
</reference>
<accession>A0A6A4WM51</accession>
<organism evidence="4 5">
    <name type="scientific">Amphibalanus amphitrite</name>
    <name type="common">Striped barnacle</name>
    <name type="synonym">Balanus amphitrite</name>
    <dbReference type="NCBI Taxonomy" id="1232801"/>
    <lineage>
        <taxon>Eukaryota</taxon>
        <taxon>Metazoa</taxon>
        <taxon>Ecdysozoa</taxon>
        <taxon>Arthropoda</taxon>
        <taxon>Crustacea</taxon>
        <taxon>Multicrustacea</taxon>
        <taxon>Cirripedia</taxon>
        <taxon>Thoracica</taxon>
        <taxon>Thoracicalcarea</taxon>
        <taxon>Balanomorpha</taxon>
        <taxon>Balanoidea</taxon>
        <taxon>Balanidae</taxon>
        <taxon>Amphibalaninae</taxon>
        <taxon>Amphibalanus</taxon>
    </lineage>
</organism>
<gene>
    <name evidence="4" type="primary">kif19_0</name>
    <name evidence="4" type="ORF">FJT64_020298</name>
</gene>
<dbReference type="AlphaFoldDB" id="A0A6A4WM51"/>
<feature type="compositionally biased region" description="Basic and acidic residues" evidence="3">
    <location>
        <begin position="189"/>
        <end position="199"/>
    </location>
</feature>
<dbReference type="Gene3D" id="3.40.850.10">
    <property type="entry name" value="Kinesin motor domain"/>
    <property type="match status" value="1"/>
</dbReference>
<dbReference type="GO" id="GO:0005524">
    <property type="term" value="F:ATP binding"/>
    <property type="evidence" value="ECO:0007669"/>
    <property type="project" value="UniProtKB-KW"/>
</dbReference>
<keyword evidence="1" id="KW-0547">Nucleotide-binding</keyword>
<dbReference type="EMBL" id="VIIS01000483">
    <property type="protein sequence ID" value="KAF0308476.1"/>
    <property type="molecule type" value="Genomic_DNA"/>
</dbReference>